<dbReference type="Proteomes" id="UP000637628">
    <property type="component" value="Unassembled WGS sequence"/>
</dbReference>
<protein>
    <submittedName>
        <fullName evidence="1">Uncharacterized protein</fullName>
    </submittedName>
</protein>
<reference evidence="1 2" key="1">
    <citation type="submission" date="2021-01" db="EMBL/GenBank/DDBJ databases">
        <title>Whole genome shotgun sequence of Actinoplanes durhamensis NBRC 14914.</title>
        <authorList>
            <person name="Komaki H."/>
            <person name="Tamura T."/>
        </authorList>
    </citation>
    <scope>NUCLEOTIDE SEQUENCE [LARGE SCALE GENOMIC DNA]</scope>
    <source>
        <strain evidence="1 2">NBRC 14914</strain>
    </source>
</reference>
<evidence type="ECO:0000313" key="1">
    <source>
        <dbReference type="EMBL" id="GIE05073.1"/>
    </source>
</evidence>
<dbReference type="RefSeq" id="WP_203732380.1">
    <property type="nucleotide sequence ID" value="NZ_BAAATX010000012.1"/>
</dbReference>
<name>A0ABQ3Z5G4_9ACTN</name>
<dbReference type="EMBL" id="BOML01000051">
    <property type="protein sequence ID" value="GIE05073.1"/>
    <property type="molecule type" value="Genomic_DNA"/>
</dbReference>
<evidence type="ECO:0000313" key="2">
    <source>
        <dbReference type="Proteomes" id="UP000637628"/>
    </source>
</evidence>
<sequence>MTTYRLLWQTKRSCRFAKVSVDVEPAGRTEVEVAATATTFGDYRREAELGARWALRDAPHPVKVIVTDVVGTGTDTGVGDVYEATARAVWQALHVEHSNPYVGFGDPEMVAAWLAHVAGRRLEAVTEARFWHQGRRAPDAESLLHAWLFFEYLMPVRLHGRGDQLLLDHQDPHSSYAMDNDGETKVGPAQPPDLLASFVGERLIDGAVIENRDGRPGCAGLILRFDRGDLVIETLADEWILALGPKP</sequence>
<keyword evidence="2" id="KW-1185">Reference proteome</keyword>
<accession>A0ABQ3Z5G4</accession>
<gene>
    <name evidence="1" type="ORF">Adu01nite_64230</name>
</gene>
<comment type="caution">
    <text evidence="1">The sequence shown here is derived from an EMBL/GenBank/DDBJ whole genome shotgun (WGS) entry which is preliminary data.</text>
</comment>
<organism evidence="1 2">
    <name type="scientific">Paractinoplanes durhamensis</name>
    <dbReference type="NCBI Taxonomy" id="113563"/>
    <lineage>
        <taxon>Bacteria</taxon>
        <taxon>Bacillati</taxon>
        <taxon>Actinomycetota</taxon>
        <taxon>Actinomycetes</taxon>
        <taxon>Micromonosporales</taxon>
        <taxon>Micromonosporaceae</taxon>
        <taxon>Paractinoplanes</taxon>
    </lineage>
</organism>
<proteinExistence type="predicted"/>